<feature type="transmembrane region" description="Helical" evidence="7">
    <location>
        <begin position="46"/>
        <end position="69"/>
    </location>
</feature>
<evidence type="ECO:0000256" key="6">
    <source>
        <dbReference type="ARBA" id="ARBA00023136"/>
    </source>
</evidence>
<feature type="transmembrane region" description="Helical" evidence="7">
    <location>
        <begin position="76"/>
        <end position="95"/>
    </location>
</feature>
<sequence>MTAKINDVIILLARLSISALFLQAGVGKLFEISGFAGSLAAKGVPFAGLVVYLVILVEILGAAALIFGVRARETSVILLAFTCVATLLSHAFWSFPEEARSAQQGQFFKNLAIVGGLFLYFVTGPGRYRLGQGAK</sequence>
<dbReference type="Pfam" id="PF07681">
    <property type="entry name" value="DoxX"/>
    <property type="match status" value="1"/>
</dbReference>
<keyword evidence="4 7" id="KW-0812">Transmembrane</keyword>
<evidence type="ECO:0000256" key="5">
    <source>
        <dbReference type="ARBA" id="ARBA00022989"/>
    </source>
</evidence>
<evidence type="ECO:0000256" key="7">
    <source>
        <dbReference type="SAM" id="Phobius"/>
    </source>
</evidence>
<evidence type="ECO:0000256" key="4">
    <source>
        <dbReference type="ARBA" id="ARBA00022692"/>
    </source>
</evidence>
<keyword evidence="3" id="KW-1003">Cell membrane</keyword>
<comment type="similarity">
    <text evidence="2">Belongs to the DoxX family.</text>
</comment>
<dbReference type="PANTHER" id="PTHR33452">
    <property type="entry name" value="OXIDOREDUCTASE CATD-RELATED"/>
    <property type="match status" value="1"/>
</dbReference>
<dbReference type="AlphaFoldDB" id="A0A546Y0L6"/>
<feature type="transmembrane region" description="Helical" evidence="7">
    <location>
        <begin position="107"/>
        <end position="126"/>
    </location>
</feature>
<protein>
    <submittedName>
        <fullName evidence="8">DoxX family protein</fullName>
    </submittedName>
</protein>
<evidence type="ECO:0000256" key="3">
    <source>
        <dbReference type="ARBA" id="ARBA00022475"/>
    </source>
</evidence>
<evidence type="ECO:0000256" key="2">
    <source>
        <dbReference type="ARBA" id="ARBA00006679"/>
    </source>
</evidence>
<dbReference type="GO" id="GO:0005886">
    <property type="term" value="C:plasma membrane"/>
    <property type="evidence" value="ECO:0007669"/>
    <property type="project" value="UniProtKB-SubCell"/>
</dbReference>
<accession>A0A546Y0L6</accession>
<dbReference type="RefSeq" id="WP_065114156.1">
    <property type="nucleotide sequence ID" value="NZ_CP048551.1"/>
</dbReference>
<keyword evidence="6 7" id="KW-0472">Membrane</keyword>
<feature type="transmembrane region" description="Helical" evidence="7">
    <location>
        <begin position="7"/>
        <end position="26"/>
    </location>
</feature>
<keyword evidence="5 7" id="KW-1133">Transmembrane helix</keyword>
<dbReference type="InterPro" id="IPR051907">
    <property type="entry name" value="DoxX-like_oxidoreductase"/>
</dbReference>
<evidence type="ECO:0000313" key="8">
    <source>
        <dbReference type="EMBL" id="TRB06538.1"/>
    </source>
</evidence>
<name>A0A546Y0L6_AGRTU</name>
<dbReference type="InterPro" id="IPR032808">
    <property type="entry name" value="DoxX"/>
</dbReference>
<comment type="caution">
    <text evidence="8">The sequence shown here is derived from an EMBL/GenBank/DDBJ whole genome shotgun (WGS) entry which is preliminary data.</text>
</comment>
<organism evidence="8 9">
    <name type="scientific">Agrobacterium tumefaciens</name>
    <dbReference type="NCBI Taxonomy" id="358"/>
    <lineage>
        <taxon>Bacteria</taxon>
        <taxon>Pseudomonadati</taxon>
        <taxon>Pseudomonadota</taxon>
        <taxon>Alphaproteobacteria</taxon>
        <taxon>Hyphomicrobiales</taxon>
        <taxon>Rhizobiaceae</taxon>
        <taxon>Rhizobium/Agrobacterium group</taxon>
        <taxon>Agrobacterium</taxon>
        <taxon>Agrobacterium tumefaciens complex</taxon>
    </lineage>
</organism>
<proteinExistence type="inferred from homology"/>
<dbReference type="EMBL" id="SGOE01000003">
    <property type="protein sequence ID" value="TRB06538.1"/>
    <property type="molecule type" value="Genomic_DNA"/>
</dbReference>
<dbReference type="Proteomes" id="UP000317023">
    <property type="component" value="Unassembled WGS sequence"/>
</dbReference>
<comment type="subcellular location">
    <subcellularLocation>
        <location evidence="1">Cell membrane</location>
        <topology evidence="1">Multi-pass membrane protein</topology>
    </subcellularLocation>
</comment>
<evidence type="ECO:0000256" key="1">
    <source>
        <dbReference type="ARBA" id="ARBA00004651"/>
    </source>
</evidence>
<reference evidence="8 9" key="1">
    <citation type="journal article" date="2019" name="Appl. Microbiol. Biotechnol.">
        <title>Differential efficiency of wild type rhizogenic strains for rol gene transformation of plants.</title>
        <authorList>
            <person name="Desmet S."/>
            <person name="De Keyser E."/>
            <person name="Van Vaerenbergh J."/>
            <person name="Baeyen S."/>
            <person name="Van Huylenbroeck J."/>
            <person name="Geelen D."/>
            <person name="Dhooghe E."/>
        </authorList>
    </citation>
    <scope>NUCLEOTIDE SEQUENCE [LARGE SCALE GENOMIC DNA]</scope>
    <source>
        <strain evidence="8 9">MAFF210266</strain>
    </source>
</reference>
<evidence type="ECO:0000313" key="9">
    <source>
        <dbReference type="Proteomes" id="UP000317023"/>
    </source>
</evidence>
<dbReference type="PANTHER" id="PTHR33452:SF1">
    <property type="entry name" value="INNER MEMBRANE PROTEIN YPHA-RELATED"/>
    <property type="match status" value="1"/>
</dbReference>
<gene>
    <name evidence="8" type="ORF">EXN61_15355</name>
</gene>